<accession>A0ABR1JZ49</accession>
<sequence>MDLLLLRRSGNFITVMSCIRLKTITFAAHTRAPASDGGRCGLSRNTWVGNATIRGVSGGKKMKVSICEALAARVRIVSWDKPEKTSTSVSTRSVLSTRATNEPANRQTTADFLVAVTDPNGRIPRSPSEHQAPLPKTAAEFAEYLRKSSFAQENRQLIQENAKKNTLVTQRRKIRMKGAREGNTSECLVKILHTSFLWACKLERL</sequence>
<keyword evidence="2" id="KW-1185">Reference proteome</keyword>
<keyword evidence="1" id="KW-0547">Nucleotide-binding</keyword>
<dbReference type="GO" id="GO:0005524">
    <property type="term" value="F:ATP binding"/>
    <property type="evidence" value="ECO:0007669"/>
    <property type="project" value="UniProtKB-KW"/>
</dbReference>
<name>A0ABR1JZ49_9AGAR</name>
<organism evidence="1 2">
    <name type="scientific">Marasmiellus scandens</name>
    <dbReference type="NCBI Taxonomy" id="2682957"/>
    <lineage>
        <taxon>Eukaryota</taxon>
        <taxon>Fungi</taxon>
        <taxon>Dikarya</taxon>
        <taxon>Basidiomycota</taxon>
        <taxon>Agaricomycotina</taxon>
        <taxon>Agaricomycetes</taxon>
        <taxon>Agaricomycetidae</taxon>
        <taxon>Agaricales</taxon>
        <taxon>Marasmiineae</taxon>
        <taxon>Omphalotaceae</taxon>
        <taxon>Marasmiellus</taxon>
    </lineage>
</organism>
<reference evidence="1 2" key="1">
    <citation type="submission" date="2024-01" db="EMBL/GenBank/DDBJ databases">
        <title>A draft genome for the cacao thread blight pathogen Marasmiellus scandens.</title>
        <authorList>
            <person name="Baruah I.K."/>
            <person name="Leung J."/>
            <person name="Bukari Y."/>
            <person name="Amoako-Attah I."/>
            <person name="Meinhardt L.W."/>
            <person name="Bailey B.A."/>
            <person name="Cohen S.P."/>
        </authorList>
    </citation>
    <scope>NUCLEOTIDE SEQUENCE [LARGE SCALE GENOMIC DNA]</scope>
    <source>
        <strain evidence="1 2">GH-19</strain>
    </source>
</reference>
<protein>
    <submittedName>
        <fullName evidence="1">ATP-binding cassette transporter snq2</fullName>
    </submittedName>
</protein>
<comment type="caution">
    <text evidence="1">The sequence shown here is derived from an EMBL/GenBank/DDBJ whole genome shotgun (WGS) entry which is preliminary data.</text>
</comment>
<dbReference type="EMBL" id="JBANRG010000004">
    <property type="protein sequence ID" value="KAK7467568.1"/>
    <property type="molecule type" value="Genomic_DNA"/>
</dbReference>
<evidence type="ECO:0000313" key="1">
    <source>
        <dbReference type="EMBL" id="KAK7467568.1"/>
    </source>
</evidence>
<proteinExistence type="predicted"/>
<evidence type="ECO:0000313" key="2">
    <source>
        <dbReference type="Proteomes" id="UP001498398"/>
    </source>
</evidence>
<dbReference type="Proteomes" id="UP001498398">
    <property type="component" value="Unassembled WGS sequence"/>
</dbReference>
<gene>
    <name evidence="1" type="primary">SNQ2_4</name>
    <name evidence="1" type="ORF">VKT23_004621</name>
</gene>
<keyword evidence="1" id="KW-0067">ATP-binding</keyword>